<keyword evidence="2" id="KW-1185">Reference proteome</keyword>
<dbReference type="EMBL" id="SKBM01000011">
    <property type="protein sequence ID" value="TCZ61149.1"/>
    <property type="molecule type" value="Genomic_DNA"/>
</dbReference>
<dbReference type="RefSeq" id="WP_132289904.1">
    <property type="nucleotide sequence ID" value="NZ_SKBM01000011.1"/>
</dbReference>
<comment type="caution">
    <text evidence="1">The sequence shown here is derived from an EMBL/GenBank/DDBJ whole genome shotgun (WGS) entry which is preliminary data.</text>
</comment>
<sequence>MTRLFRRVELRTGPVLAIAGLLLLGGGYALGRWEAGGARGEAPGGAGFLAGVAELNDLAGLRRHCERNAYDHAGRRACVLPPVWISGTR</sequence>
<name>A0A4R4DKJ3_9PROT</name>
<gene>
    <name evidence="1" type="ORF">EXY23_13550</name>
</gene>
<proteinExistence type="predicted"/>
<protein>
    <submittedName>
        <fullName evidence="1">Uncharacterized protein</fullName>
    </submittedName>
</protein>
<dbReference type="AlphaFoldDB" id="A0A4R4DKJ3"/>
<dbReference type="Proteomes" id="UP000295023">
    <property type="component" value="Unassembled WGS sequence"/>
</dbReference>
<organism evidence="1 2">
    <name type="scientific">Roseicella aquatilis</name>
    <dbReference type="NCBI Taxonomy" id="2527868"/>
    <lineage>
        <taxon>Bacteria</taxon>
        <taxon>Pseudomonadati</taxon>
        <taxon>Pseudomonadota</taxon>
        <taxon>Alphaproteobacteria</taxon>
        <taxon>Acetobacterales</taxon>
        <taxon>Roseomonadaceae</taxon>
        <taxon>Roseicella</taxon>
    </lineage>
</organism>
<accession>A0A4R4DKJ3</accession>
<evidence type="ECO:0000313" key="1">
    <source>
        <dbReference type="EMBL" id="TCZ61149.1"/>
    </source>
</evidence>
<evidence type="ECO:0000313" key="2">
    <source>
        <dbReference type="Proteomes" id="UP000295023"/>
    </source>
</evidence>
<reference evidence="1 2" key="1">
    <citation type="submission" date="2019-03" db="EMBL/GenBank/DDBJ databases">
        <title>Paracraurococcus aquatilis NE82 genome sequence.</title>
        <authorList>
            <person name="Zhao Y."/>
            <person name="Du Z."/>
        </authorList>
    </citation>
    <scope>NUCLEOTIDE SEQUENCE [LARGE SCALE GENOMIC DNA]</scope>
    <source>
        <strain evidence="1 2">NE82</strain>
    </source>
</reference>